<dbReference type="GO" id="GO:0016410">
    <property type="term" value="F:N-acyltransferase activity"/>
    <property type="evidence" value="ECO:0000318"/>
    <property type="project" value="GO_Central"/>
</dbReference>
<dbReference type="GO" id="GO:0005739">
    <property type="term" value="C:mitochondrion"/>
    <property type="evidence" value="ECO:0007669"/>
    <property type="project" value="InterPro"/>
</dbReference>
<evidence type="ECO:0000259" key="4">
    <source>
        <dbReference type="Pfam" id="PF06021"/>
    </source>
</evidence>
<dbReference type="InterPro" id="IPR016181">
    <property type="entry name" value="Acyl_CoA_acyltransferase"/>
</dbReference>
<evidence type="ECO:0000313" key="7">
    <source>
        <dbReference type="Proteomes" id="UP000001646"/>
    </source>
</evidence>
<dbReference type="Pfam" id="PF06021">
    <property type="entry name" value="Gly_acyl_tr_N"/>
    <property type="match status" value="1"/>
</dbReference>
<gene>
    <name evidence="6" type="primary">LOC103278941</name>
</gene>
<reference evidence="6" key="3">
    <citation type="submission" date="2025-09" db="UniProtKB">
        <authorList>
            <consortium name="Ensembl"/>
        </authorList>
    </citation>
    <scope>IDENTIFICATION</scope>
</reference>
<comment type="similarity">
    <text evidence="3">Belongs to the glycine N-acyltransferase family.</text>
</comment>
<dbReference type="PANTHER" id="PTHR15298:SF1">
    <property type="entry name" value="GLYCINE N-ACYLTRANSFERASE-LIKE PROTEIN"/>
    <property type="match status" value="1"/>
</dbReference>
<dbReference type="GO" id="GO:0047961">
    <property type="term" value="F:glycine N-acyltransferase activity"/>
    <property type="evidence" value="ECO:0007669"/>
    <property type="project" value="InterPro"/>
</dbReference>
<dbReference type="Bgee" id="ENSACAG00000026621">
    <property type="expression patterns" value="Expressed in kidney and 2 other cell types or tissues"/>
</dbReference>
<evidence type="ECO:0000259" key="5">
    <source>
        <dbReference type="Pfam" id="PF08444"/>
    </source>
</evidence>
<feature type="domain" description="Glycine N-acyltransferase C-terminal" evidence="5">
    <location>
        <begin position="189"/>
        <end position="262"/>
    </location>
</feature>
<dbReference type="AlphaFoldDB" id="G1KYY2"/>
<dbReference type="GeneTree" id="ENSGT00950000183133"/>
<dbReference type="EC" id="2.3.1.-" evidence="3"/>
<dbReference type="GeneID" id="103278941"/>
<keyword evidence="7" id="KW-1185">Reference proteome</keyword>
<dbReference type="InterPro" id="IPR015938">
    <property type="entry name" value="Glycine_N-acyltransferase_N"/>
</dbReference>
<dbReference type="PANTHER" id="PTHR15298">
    <property type="entry name" value="L-COA N-ACYLTRANSFERASE-RELATED"/>
    <property type="match status" value="1"/>
</dbReference>
<proteinExistence type="inferred from homology"/>
<dbReference type="InParanoid" id="G1KYY2"/>
<dbReference type="KEGG" id="acs:103278941"/>
<dbReference type="InterPro" id="IPR013652">
    <property type="entry name" value="Glycine_N-acyltransferase_C"/>
</dbReference>
<evidence type="ECO:0000256" key="3">
    <source>
        <dbReference type="RuleBase" id="RU368002"/>
    </source>
</evidence>
<evidence type="ECO:0000256" key="1">
    <source>
        <dbReference type="ARBA" id="ARBA00022679"/>
    </source>
</evidence>
<reference evidence="6" key="2">
    <citation type="submission" date="2025-08" db="UniProtKB">
        <authorList>
            <consortium name="Ensembl"/>
        </authorList>
    </citation>
    <scope>IDENTIFICATION</scope>
</reference>
<evidence type="ECO:0000256" key="2">
    <source>
        <dbReference type="ARBA" id="ARBA00023315"/>
    </source>
</evidence>
<dbReference type="Proteomes" id="UP000001646">
    <property type="component" value="Chromosome 1"/>
</dbReference>
<dbReference type="Gene3D" id="3.40.630.30">
    <property type="match status" value="1"/>
</dbReference>
<dbReference type="HOGENOM" id="CLU_060336_0_0_1"/>
<feature type="domain" description="Glycine N-acyltransferase N-terminal" evidence="4">
    <location>
        <begin position="1"/>
        <end position="186"/>
    </location>
</feature>
<dbReference type="InterPro" id="IPR010313">
    <property type="entry name" value="Glycine_N-acyltransferase"/>
</dbReference>
<dbReference type="OrthoDB" id="61870at2759"/>
<dbReference type="STRING" id="28377.ENSACAP00000021273"/>
<keyword evidence="2 3" id="KW-0012">Acyltransferase</keyword>
<evidence type="ECO:0000313" key="6">
    <source>
        <dbReference type="Ensembl" id="ENSACAP00000021273.2"/>
    </source>
</evidence>
<dbReference type="eggNOG" id="ENOG502QVT5">
    <property type="taxonomic scope" value="Eukaryota"/>
</dbReference>
<dbReference type="SUPFAM" id="SSF55729">
    <property type="entry name" value="Acyl-CoA N-acyltransferases (Nat)"/>
    <property type="match status" value="1"/>
</dbReference>
<protein>
    <recommendedName>
        <fullName evidence="3">Glycine N-acyltransferase-like protein</fullName>
        <ecNumber evidence="3">2.3.1.-</ecNumber>
    </recommendedName>
</protein>
<name>G1KYY2_ANOCA</name>
<dbReference type="Ensembl" id="ENSACAT00000027365.3">
    <property type="protein sequence ID" value="ENSACAP00000021273.2"/>
    <property type="gene ID" value="ENSACAG00000026621.3"/>
</dbReference>
<accession>G1KYY2</accession>
<reference evidence="6 7" key="1">
    <citation type="submission" date="2009-12" db="EMBL/GenBank/DDBJ databases">
        <title>The Genome Sequence of Anolis carolinensis (Green Anole Lizard).</title>
        <authorList>
            <consortium name="The Genome Sequencing Platform"/>
            <person name="Di Palma F."/>
            <person name="Alfoldi J."/>
            <person name="Heiman D."/>
            <person name="Young S."/>
            <person name="Grabherr M."/>
            <person name="Johnson J."/>
            <person name="Lander E.S."/>
            <person name="Lindblad-Toh K."/>
        </authorList>
    </citation>
    <scope>NUCLEOTIDE SEQUENCE [LARGE SCALE GENOMIC DNA]</scope>
    <source>
        <strain evidence="6 7">JBL SC #1</strain>
    </source>
</reference>
<dbReference type="Pfam" id="PF08444">
    <property type="entry name" value="Gly_acyl_tr_C"/>
    <property type="match status" value="1"/>
</dbReference>
<organism evidence="6 7">
    <name type="scientific">Anolis carolinensis</name>
    <name type="common">Green anole</name>
    <name type="synonym">American chameleon</name>
    <dbReference type="NCBI Taxonomy" id="28377"/>
    <lineage>
        <taxon>Eukaryota</taxon>
        <taxon>Metazoa</taxon>
        <taxon>Chordata</taxon>
        <taxon>Craniata</taxon>
        <taxon>Vertebrata</taxon>
        <taxon>Euteleostomi</taxon>
        <taxon>Lepidosauria</taxon>
        <taxon>Squamata</taxon>
        <taxon>Bifurcata</taxon>
        <taxon>Unidentata</taxon>
        <taxon>Episquamata</taxon>
        <taxon>Toxicofera</taxon>
        <taxon>Iguania</taxon>
        <taxon>Dactyloidae</taxon>
        <taxon>Anolis</taxon>
    </lineage>
</organism>
<keyword evidence="1 3" id="KW-0808">Transferase</keyword>
<sequence>MLILSCPSKLQILEGMLKKCLPQALGIHGTVMNINRGNPLGHEVIVDSWPNFKAVLSRPHRKVASDDSNCHINTYAAFYHDLDAYRTLALDTDAINWAQSIQIQGNQQGILQVSQEAVTTKNVPLSALPYLTYLHPDPNKLPEHRLDPSFTMSTLNASHVDLVNETWAYGGNERSRRYIASLVEAFFSFCILDPNGQLISWNIMDHAGAQGISYTLPSHRGKHLSAVIGRALSMRAHSAGYPVYGHVAPSNVHMQRIQERRGNQKVSDLCHYCIHGEI</sequence>